<name>A0A7R9BY11_9CRUS</name>
<evidence type="ECO:0000256" key="1">
    <source>
        <dbReference type="SAM" id="SignalP"/>
    </source>
</evidence>
<gene>
    <name evidence="2" type="ORF">NMOB1V02_LOCUS10928</name>
</gene>
<feature type="signal peptide" evidence="1">
    <location>
        <begin position="1"/>
        <end position="20"/>
    </location>
</feature>
<accession>A0A7R9BY11</accession>
<sequence>MFMSLLFLSTFLAFNPATITNSSRLDDGRSELQNGKFLRLPISQRQSGKSCDNLAGNFDEDSESQPEISTFMHPFYARIEGDLSRSNSDNGGEGESVFRYVLSAGALISNRSWSSPVESFSKVFTGV</sequence>
<evidence type="ECO:0000313" key="2">
    <source>
        <dbReference type="EMBL" id="CAD7283313.1"/>
    </source>
</evidence>
<dbReference type="EMBL" id="CAJPEX010005215">
    <property type="protein sequence ID" value="CAG0923465.1"/>
    <property type="molecule type" value="Genomic_DNA"/>
</dbReference>
<feature type="chain" id="PRO_5036403108" evidence="1">
    <location>
        <begin position="21"/>
        <end position="127"/>
    </location>
</feature>
<organism evidence="2">
    <name type="scientific">Notodromas monacha</name>
    <dbReference type="NCBI Taxonomy" id="399045"/>
    <lineage>
        <taxon>Eukaryota</taxon>
        <taxon>Metazoa</taxon>
        <taxon>Ecdysozoa</taxon>
        <taxon>Arthropoda</taxon>
        <taxon>Crustacea</taxon>
        <taxon>Oligostraca</taxon>
        <taxon>Ostracoda</taxon>
        <taxon>Podocopa</taxon>
        <taxon>Podocopida</taxon>
        <taxon>Cypridocopina</taxon>
        <taxon>Cypridoidea</taxon>
        <taxon>Cyprididae</taxon>
        <taxon>Notodromas</taxon>
    </lineage>
</organism>
<keyword evidence="3" id="KW-1185">Reference proteome</keyword>
<dbReference type="AlphaFoldDB" id="A0A7R9BY11"/>
<dbReference type="Proteomes" id="UP000678499">
    <property type="component" value="Unassembled WGS sequence"/>
</dbReference>
<dbReference type="EMBL" id="OA887252">
    <property type="protein sequence ID" value="CAD7283313.1"/>
    <property type="molecule type" value="Genomic_DNA"/>
</dbReference>
<reference evidence="2" key="1">
    <citation type="submission" date="2020-11" db="EMBL/GenBank/DDBJ databases">
        <authorList>
            <person name="Tran Van P."/>
        </authorList>
    </citation>
    <scope>NUCLEOTIDE SEQUENCE</scope>
</reference>
<keyword evidence="1" id="KW-0732">Signal</keyword>
<protein>
    <submittedName>
        <fullName evidence="2">Uncharacterized protein</fullName>
    </submittedName>
</protein>
<proteinExistence type="predicted"/>
<evidence type="ECO:0000313" key="3">
    <source>
        <dbReference type="Proteomes" id="UP000678499"/>
    </source>
</evidence>